<accession>A0ABN9U687</accession>
<sequence>WRRPRVAPAEPATSGGPLAGPAPPAGGRRPAAPGCGGARPAVLCRGRPRGRTGLRRPPPQEALLAGPAAAGLLRPPSQDAPISELDDLLRDPSELPQRRRRGSPAPRVRRRRRGARGQLQRGPVVSRVRLPRTLRRAAAVAAPLLVRAGLCCASGCSS</sequence>
<protein>
    <submittedName>
        <fullName evidence="2">Uncharacterized protein</fullName>
    </submittedName>
</protein>
<gene>
    <name evidence="2" type="ORF">PCOR1329_LOCUS45114</name>
</gene>
<name>A0ABN9U687_9DINO</name>
<dbReference type="Proteomes" id="UP001189429">
    <property type="component" value="Unassembled WGS sequence"/>
</dbReference>
<feature type="compositionally biased region" description="Basic and acidic residues" evidence="1">
    <location>
        <begin position="87"/>
        <end position="97"/>
    </location>
</feature>
<keyword evidence="3" id="KW-1185">Reference proteome</keyword>
<feature type="non-terminal residue" evidence="2">
    <location>
        <position position="1"/>
    </location>
</feature>
<comment type="caution">
    <text evidence="2">The sequence shown here is derived from an EMBL/GenBank/DDBJ whole genome shotgun (WGS) entry which is preliminary data.</text>
</comment>
<feature type="compositionally biased region" description="Basic residues" evidence="1">
    <location>
        <begin position="98"/>
        <end position="115"/>
    </location>
</feature>
<reference evidence="2" key="1">
    <citation type="submission" date="2023-10" db="EMBL/GenBank/DDBJ databases">
        <authorList>
            <person name="Chen Y."/>
            <person name="Shah S."/>
            <person name="Dougan E. K."/>
            <person name="Thang M."/>
            <person name="Chan C."/>
        </authorList>
    </citation>
    <scope>NUCLEOTIDE SEQUENCE [LARGE SCALE GENOMIC DNA]</scope>
</reference>
<dbReference type="EMBL" id="CAUYUJ010015422">
    <property type="protein sequence ID" value="CAK0853745.1"/>
    <property type="molecule type" value="Genomic_DNA"/>
</dbReference>
<feature type="compositionally biased region" description="Low complexity" evidence="1">
    <location>
        <begin position="61"/>
        <end position="76"/>
    </location>
</feature>
<evidence type="ECO:0000256" key="1">
    <source>
        <dbReference type="SAM" id="MobiDB-lite"/>
    </source>
</evidence>
<evidence type="ECO:0000313" key="3">
    <source>
        <dbReference type="Proteomes" id="UP001189429"/>
    </source>
</evidence>
<proteinExistence type="predicted"/>
<organism evidence="2 3">
    <name type="scientific">Prorocentrum cordatum</name>
    <dbReference type="NCBI Taxonomy" id="2364126"/>
    <lineage>
        <taxon>Eukaryota</taxon>
        <taxon>Sar</taxon>
        <taxon>Alveolata</taxon>
        <taxon>Dinophyceae</taxon>
        <taxon>Prorocentrales</taxon>
        <taxon>Prorocentraceae</taxon>
        <taxon>Prorocentrum</taxon>
    </lineage>
</organism>
<feature type="region of interest" description="Disordered" evidence="1">
    <location>
        <begin position="1"/>
        <end position="121"/>
    </location>
</feature>
<feature type="compositionally biased region" description="Low complexity" evidence="1">
    <location>
        <begin position="25"/>
        <end position="41"/>
    </location>
</feature>
<evidence type="ECO:0000313" key="2">
    <source>
        <dbReference type="EMBL" id="CAK0853745.1"/>
    </source>
</evidence>